<proteinExistence type="predicted"/>
<dbReference type="EMBL" id="MU155213">
    <property type="protein sequence ID" value="KAF9479411.1"/>
    <property type="molecule type" value="Genomic_DNA"/>
</dbReference>
<evidence type="ECO:0000313" key="2">
    <source>
        <dbReference type="EMBL" id="KAF9479411.1"/>
    </source>
</evidence>
<reference evidence="2" key="1">
    <citation type="submission" date="2020-11" db="EMBL/GenBank/DDBJ databases">
        <authorList>
            <consortium name="DOE Joint Genome Institute"/>
            <person name="Ahrendt S."/>
            <person name="Riley R."/>
            <person name="Andreopoulos W."/>
            <person name="Labutti K."/>
            <person name="Pangilinan J."/>
            <person name="Ruiz-Duenas F.J."/>
            <person name="Barrasa J.M."/>
            <person name="Sanchez-Garcia M."/>
            <person name="Camarero S."/>
            <person name="Miyauchi S."/>
            <person name="Serrano A."/>
            <person name="Linde D."/>
            <person name="Babiker R."/>
            <person name="Drula E."/>
            <person name="Ayuso-Fernandez I."/>
            <person name="Pacheco R."/>
            <person name="Padilla G."/>
            <person name="Ferreira P."/>
            <person name="Barriuso J."/>
            <person name="Kellner H."/>
            <person name="Castanera R."/>
            <person name="Alfaro M."/>
            <person name="Ramirez L."/>
            <person name="Pisabarro A.G."/>
            <person name="Kuo A."/>
            <person name="Tritt A."/>
            <person name="Lipzen A."/>
            <person name="He G."/>
            <person name="Yan M."/>
            <person name="Ng V."/>
            <person name="Cullen D."/>
            <person name="Martin F."/>
            <person name="Rosso M.-N."/>
            <person name="Henrissat B."/>
            <person name="Hibbett D."/>
            <person name="Martinez A.T."/>
            <person name="Grigoriev I.V."/>
        </authorList>
    </citation>
    <scope>NUCLEOTIDE SEQUENCE</scope>
    <source>
        <strain evidence="2">CIRM-BRFM 674</strain>
    </source>
</reference>
<gene>
    <name evidence="2" type="ORF">BDN70DRAFT_993461</name>
</gene>
<dbReference type="OrthoDB" id="10653231at2759"/>
<dbReference type="AlphaFoldDB" id="A0A9P5Z222"/>
<evidence type="ECO:0000256" key="1">
    <source>
        <dbReference type="SAM" id="MobiDB-lite"/>
    </source>
</evidence>
<accession>A0A9P5Z222</accession>
<name>A0A9P5Z222_9AGAR</name>
<feature type="compositionally biased region" description="Low complexity" evidence="1">
    <location>
        <begin position="154"/>
        <end position="185"/>
    </location>
</feature>
<comment type="caution">
    <text evidence="2">The sequence shown here is derived from an EMBL/GenBank/DDBJ whole genome shotgun (WGS) entry which is preliminary data.</text>
</comment>
<sequence>MPLNAYRKSFRIHTSLSTSRRRWTSLLRPHPRHEAFMTEPEPELSFQPLTRTHTTIMTRSYTQVNKSTPTLLDAQNYKKDFATRTPAQTLSPPLTLLDLDLGLNFVTEKETLRASSASVPRPPALAPAPTMSRRAPSRQSQRHDRRIVGNRVVSPRTPTLLSLSPSQSPRTPPSMQMHHSRSSSSATPEAQRLHQPSTGRASPNLSPSVPLPRQVYIHDASPTRTQTRTPIRTDPTPPRLQRLHFDKGPLIDLSKEPIGKYFAEINRGKPPAFKLSSTEEMPVFKGRYTLKHRERSSPPKPLLEIPSSLDRDIFHAELTLA</sequence>
<feature type="compositionally biased region" description="Polar residues" evidence="1">
    <location>
        <begin position="194"/>
        <end position="207"/>
    </location>
</feature>
<keyword evidence="3" id="KW-1185">Reference proteome</keyword>
<protein>
    <submittedName>
        <fullName evidence="2">Uncharacterized protein</fullName>
    </submittedName>
</protein>
<dbReference type="Proteomes" id="UP000807469">
    <property type="component" value="Unassembled WGS sequence"/>
</dbReference>
<evidence type="ECO:0000313" key="3">
    <source>
        <dbReference type="Proteomes" id="UP000807469"/>
    </source>
</evidence>
<feature type="region of interest" description="Disordered" evidence="1">
    <location>
        <begin position="111"/>
        <end position="240"/>
    </location>
</feature>
<organism evidence="2 3">
    <name type="scientific">Pholiota conissans</name>
    <dbReference type="NCBI Taxonomy" id="109636"/>
    <lineage>
        <taxon>Eukaryota</taxon>
        <taxon>Fungi</taxon>
        <taxon>Dikarya</taxon>
        <taxon>Basidiomycota</taxon>
        <taxon>Agaricomycotina</taxon>
        <taxon>Agaricomycetes</taxon>
        <taxon>Agaricomycetidae</taxon>
        <taxon>Agaricales</taxon>
        <taxon>Agaricineae</taxon>
        <taxon>Strophariaceae</taxon>
        <taxon>Pholiota</taxon>
    </lineage>
</organism>
<feature type="compositionally biased region" description="Low complexity" evidence="1">
    <location>
        <begin position="222"/>
        <end position="234"/>
    </location>
</feature>